<comment type="caution">
    <text evidence="2">The sequence shown here is derived from an EMBL/GenBank/DDBJ whole genome shotgun (WGS) entry which is preliminary data.</text>
</comment>
<keyword evidence="1" id="KW-0472">Membrane</keyword>
<feature type="transmembrane region" description="Helical" evidence="1">
    <location>
        <begin position="52"/>
        <end position="69"/>
    </location>
</feature>
<dbReference type="RefSeq" id="WP_023383763.1">
    <property type="nucleotide sequence ID" value="NZ_NTME01000022.1"/>
</dbReference>
<name>A0A2A3M1K3_PSEDL</name>
<evidence type="ECO:0000313" key="2">
    <source>
        <dbReference type="EMBL" id="PBJ93874.1"/>
    </source>
</evidence>
<organism evidence="2 3">
    <name type="scientific">Pseudomonas plecoglossicida</name>
    <dbReference type="NCBI Taxonomy" id="70775"/>
    <lineage>
        <taxon>Bacteria</taxon>
        <taxon>Pseudomonadati</taxon>
        <taxon>Pseudomonadota</taxon>
        <taxon>Gammaproteobacteria</taxon>
        <taxon>Pseudomonadales</taxon>
        <taxon>Pseudomonadaceae</taxon>
        <taxon>Pseudomonas</taxon>
    </lineage>
</organism>
<proteinExistence type="predicted"/>
<keyword evidence="1" id="KW-1133">Transmembrane helix</keyword>
<reference evidence="2 3" key="1">
    <citation type="submission" date="2017-09" db="EMBL/GenBank/DDBJ databases">
        <authorList>
            <person name="Ehlers B."/>
            <person name="Leendertz F.H."/>
        </authorList>
    </citation>
    <scope>NUCLEOTIDE SEQUENCE [LARGE SCALE GENOMIC DNA]</scope>
    <source>
        <strain evidence="2 3">DJ-1</strain>
    </source>
</reference>
<dbReference type="EMBL" id="NTME01000022">
    <property type="protein sequence ID" value="PBJ93874.1"/>
    <property type="molecule type" value="Genomic_DNA"/>
</dbReference>
<dbReference type="AlphaFoldDB" id="A0A2A3M1K3"/>
<keyword evidence="1" id="KW-0812">Transmembrane</keyword>
<dbReference type="Proteomes" id="UP000218102">
    <property type="component" value="Unassembled WGS sequence"/>
</dbReference>
<evidence type="ECO:0000256" key="1">
    <source>
        <dbReference type="SAM" id="Phobius"/>
    </source>
</evidence>
<sequence length="153" mass="17016">MNFETRKKKLMDIRRCALDMQNGTLPPSMMASLLASISTAIIVGVIMKQDPLLVVGTSLVVALLVYFRAPFSKSWAEALDNRLTDYEPIDHEAYATFHHATRERGGLDLPAVFSWIEQEMTALSAITPKVPDCAAHKFISKPVKPVANDRSQE</sequence>
<protein>
    <submittedName>
        <fullName evidence="2">Uncharacterized protein</fullName>
    </submittedName>
</protein>
<gene>
    <name evidence="2" type="ORF">CMV24_19560</name>
</gene>
<accession>A0A2A3M1K3</accession>
<feature type="transmembrane region" description="Helical" evidence="1">
    <location>
        <begin position="24"/>
        <end position="46"/>
    </location>
</feature>
<evidence type="ECO:0000313" key="3">
    <source>
        <dbReference type="Proteomes" id="UP000218102"/>
    </source>
</evidence>